<comment type="cofactor">
    <cofactor evidence="1">
        <name>Mg(2+)</name>
        <dbReference type="ChEBI" id="CHEBI:18420"/>
    </cofactor>
</comment>
<evidence type="ECO:0000256" key="4">
    <source>
        <dbReference type="ARBA" id="ARBA00012700"/>
    </source>
</evidence>
<keyword evidence="9" id="KW-0677">Repeat</keyword>
<dbReference type="CDD" id="cd02895">
    <property type="entry name" value="GGTase-I"/>
    <property type="match status" value="1"/>
</dbReference>
<dbReference type="InterPro" id="IPR001330">
    <property type="entry name" value="Prenyltrans"/>
</dbReference>
<evidence type="ECO:0000256" key="6">
    <source>
        <dbReference type="ARBA" id="ARBA00022602"/>
    </source>
</evidence>
<feature type="domain" description="Prenyltransferase alpha-alpha toroid" evidence="13">
    <location>
        <begin position="27"/>
        <end position="346"/>
    </location>
</feature>
<dbReference type="SMR" id="O18197"/>
<dbReference type="DIP" id="DIP-26836N"/>
<evidence type="ECO:0000256" key="3">
    <source>
        <dbReference type="ARBA" id="ARBA00010497"/>
    </source>
</evidence>
<comment type="cofactor">
    <cofactor evidence="2">
        <name>Zn(2+)</name>
        <dbReference type="ChEBI" id="CHEBI:29105"/>
    </cofactor>
</comment>
<protein>
    <recommendedName>
        <fullName evidence="5">Geranylgeranyl transferase type-1 subunit beta</fullName>
        <ecNumber evidence="4">2.5.1.59</ecNumber>
    </recommendedName>
    <alternativeName>
        <fullName evidence="12">Geranylgeranyl transferase type I subunit beta</fullName>
    </alternativeName>
</protein>
<dbReference type="EMBL" id="BX284602">
    <property type="protein sequence ID" value="CAB07699.1"/>
    <property type="molecule type" value="Genomic_DNA"/>
</dbReference>
<dbReference type="Gene3D" id="1.50.10.20">
    <property type="match status" value="1"/>
</dbReference>
<dbReference type="AlphaFoldDB" id="O18197"/>
<evidence type="ECO:0000256" key="5">
    <source>
        <dbReference type="ARBA" id="ARBA00020603"/>
    </source>
</evidence>
<keyword evidence="10" id="KW-0862">Zinc</keyword>
<dbReference type="PANTHER" id="PTHR11774">
    <property type="entry name" value="GERANYLGERANYL TRANSFERASE TYPE BETA SUBUNIT"/>
    <property type="match status" value="1"/>
</dbReference>
<organism evidence="14 15">
    <name type="scientific">Caenorhabditis elegans</name>
    <dbReference type="NCBI Taxonomy" id="6239"/>
    <lineage>
        <taxon>Eukaryota</taxon>
        <taxon>Metazoa</taxon>
        <taxon>Ecdysozoa</taxon>
        <taxon>Nematoda</taxon>
        <taxon>Chromadorea</taxon>
        <taxon>Rhabditida</taxon>
        <taxon>Rhabditina</taxon>
        <taxon>Rhabditomorpha</taxon>
        <taxon>Rhabditoidea</taxon>
        <taxon>Rhabditidae</taxon>
        <taxon>Peloderinae</taxon>
        <taxon>Caenorhabditis</taxon>
    </lineage>
</organism>
<accession>O18197</accession>
<reference evidence="14 15" key="1">
    <citation type="journal article" date="1998" name="Science">
        <title>Genome sequence of the nematode C. elegans: a platform for investigating biology.</title>
        <authorList>
            <consortium name="The C. elegans sequencing consortium"/>
            <person name="Sulson J.E."/>
            <person name="Waterston R."/>
        </authorList>
    </citation>
    <scope>NUCLEOTIDE SEQUENCE [LARGE SCALE GENOMIC DNA]</scope>
    <source>
        <strain evidence="14 15">Bristol N2</strain>
    </source>
</reference>
<dbReference type="PhylomeDB" id="O18197"/>
<comment type="interaction">
    <interactant intactId="EBI-326275">
        <id>O18197</id>
    </interactant>
    <interactant intactId="EBI-367848">
        <id>O44501</id>
        <label>fnta-1</label>
    </interactant>
    <organismsDiffer>false</organismsDiffer>
    <experiments>4</experiments>
</comment>
<dbReference type="UCSC" id="Y48E1B.3">
    <property type="organism name" value="c. elegans"/>
</dbReference>
<dbReference type="FunFam" id="1.50.10.20:FF:000067">
    <property type="entry name" value="Protein CBG20759"/>
    <property type="match status" value="1"/>
</dbReference>
<dbReference type="Pfam" id="PF00432">
    <property type="entry name" value="Prenyltrans"/>
    <property type="match status" value="1"/>
</dbReference>
<evidence type="ECO:0000256" key="12">
    <source>
        <dbReference type="ARBA" id="ARBA00031713"/>
    </source>
</evidence>
<dbReference type="GO" id="GO:0005953">
    <property type="term" value="C:CAAX-protein geranylgeranyltransferase complex"/>
    <property type="evidence" value="ECO:0007669"/>
    <property type="project" value="InterPro"/>
</dbReference>
<dbReference type="KEGG" id="cel:CELE_Y48E1B.3"/>
<dbReference type="IntAct" id="O18197">
    <property type="interactions" value="2"/>
</dbReference>
<evidence type="ECO:0000256" key="2">
    <source>
        <dbReference type="ARBA" id="ARBA00001947"/>
    </source>
</evidence>
<dbReference type="EC" id="2.5.1.59" evidence="4"/>
<dbReference type="ExpressionAtlas" id="O18197">
    <property type="expression patterns" value="baseline and differential"/>
</dbReference>
<evidence type="ECO:0000313" key="14">
    <source>
        <dbReference type="EMBL" id="CAB07699.1"/>
    </source>
</evidence>
<dbReference type="PIR" id="T27022">
    <property type="entry name" value="T27022"/>
</dbReference>
<evidence type="ECO:0000256" key="8">
    <source>
        <dbReference type="ARBA" id="ARBA00022723"/>
    </source>
</evidence>
<sequence length="360" mass="40352">MCDISTEDQLLEFARKAAESGDQTQTFEFKKHIGFLIRHLNVFPQPYNTLETSRNTIFLFAISSLDLLGELDNLLTPERRQAYIDWIYGLQFTNGNVCGFRGSHSCENSGYDEANLAQTYSALLSLAILGDDLKKVDRKAILKTVKTAQRDNGCFWSQGVGSESDMRFVFCAVAISHILDGDKEQTIDWTKLAGFLRQSLNIDGGIGQAPGDESHGGSTFCAIASLALSNRLWTEEVLTRRDIDRLIRWAIQKQDIGFHGRAHKPDDSCYAFWIGATLKILNAYHLVSKQHLREFLMICQHPHIGGFCKYPEPGGYSDILHTYFSIAALSLLGEPAVNPVHPSLNVSMRVAERIARLQFD</sequence>
<evidence type="ECO:0000313" key="16">
    <source>
        <dbReference type="WormBase" id="Y48E1B.3a"/>
    </source>
</evidence>
<evidence type="ECO:0000259" key="13">
    <source>
        <dbReference type="Pfam" id="PF00432"/>
    </source>
</evidence>
<evidence type="ECO:0007829" key="17">
    <source>
        <dbReference type="PeptideAtlas" id="O18197"/>
    </source>
</evidence>
<name>O18197_CAEEL</name>
<keyword evidence="7 14" id="KW-0808">Transferase</keyword>
<proteinExistence type="evidence at protein level"/>
<evidence type="ECO:0000256" key="11">
    <source>
        <dbReference type="ARBA" id="ARBA00022842"/>
    </source>
</evidence>
<gene>
    <name evidence="14" type="ORF">CELE_Y48E1B.3</name>
    <name evidence="14 16" type="ORF">Y48E1B.3</name>
</gene>
<dbReference type="InterPro" id="IPR045089">
    <property type="entry name" value="PGGT1B-like"/>
</dbReference>
<evidence type="ECO:0000313" key="15">
    <source>
        <dbReference type="Proteomes" id="UP000001940"/>
    </source>
</evidence>
<keyword evidence="8" id="KW-0479">Metal-binding</keyword>
<dbReference type="Proteomes" id="UP000001940">
    <property type="component" value="Chromosome II"/>
</dbReference>
<dbReference type="InterPro" id="IPR008930">
    <property type="entry name" value="Terpenoid_cyclase/PrenylTrfase"/>
</dbReference>
<evidence type="ECO:0000256" key="1">
    <source>
        <dbReference type="ARBA" id="ARBA00001946"/>
    </source>
</evidence>
<dbReference type="GO" id="GO:0046872">
    <property type="term" value="F:metal ion binding"/>
    <property type="evidence" value="ECO:0007669"/>
    <property type="project" value="UniProtKB-KW"/>
</dbReference>
<comment type="similarity">
    <text evidence="3">Belongs to the protein prenyltransferase subunit beta family.</text>
</comment>
<dbReference type="PANTHER" id="PTHR11774:SF4">
    <property type="entry name" value="GERANYLGERANYL TRANSFERASE TYPE-1 SUBUNIT BETA"/>
    <property type="match status" value="1"/>
</dbReference>
<dbReference type="GeneID" id="174999"/>
<dbReference type="RefSeq" id="NP_001254397.1">
    <property type="nucleotide sequence ID" value="NM_001267468.1"/>
</dbReference>
<dbReference type="GO" id="GO:0004662">
    <property type="term" value="F:CAAX-protein geranylgeranyltransferase activity"/>
    <property type="evidence" value="ECO:0007669"/>
    <property type="project" value="UniProtKB-EC"/>
</dbReference>
<dbReference type="WormBase" id="Y48E1B.3a">
    <property type="protein sequence ID" value="CE22159"/>
    <property type="gene ID" value="WBGene00013002"/>
</dbReference>
<evidence type="ECO:0000256" key="10">
    <source>
        <dbReference type="ARBA" id="ARBA00022833"/>
    </source>
</evidence>
<dbReference type="AGR" id="WB:WBGene00013002"/>
<keyword evidence="6" id="KW-0637">Prenyltransferase</keyword>
<keyword evidence="15" id="KW-1185">Reference proteome</keyword>
<dbReference type="Bgee" id="WBGene00013002">
    <property type="expression patterns" value="Expressed in pharyngeal muscle cell (C elegans) and 4 other cell types or tissues"/>
</dbReference>
<evidence type="ECO:0000256" key="7">
    <source>
        <dbReference type="ARBA" id="ARBA00022679"/>
    </source>
</evidence>
<dbReference type="InterPro" id="IPR041960">
    <property type="entry name" value="GGTase_I_beta"/>
</dbReference>
<dbReference type="PeptideAtlas" id="O18197"/>
<keyword evidence="17" id="KW-1267">Proteomics identification</keyword>
<keyword evidence="11" id="KW-0460">Magnesium</keyword>
<dbReference type="SUPFAM" id="SSF48239">
    <property type="entry name" value="Terpenoid cyclases/Protein prenyltransferases"/>
    <property type="match status" value="1"/>
</dbReference>
<dbReference type="OMA" id="RWCLMRQ"/>
<dbReference type="CTD" id="174999"/>
<dbReference type="OrthoDB" id="24893at2759"/>
<evidence type="ECO:0000256" key="9">
    <source>
        <dbReference type="ARBA" id="ARBA00022737"/>
    </source>
</evidence>